<evidence type="ECO:0000259" key="2">
    <source>
        <dbReference type="SMART" id="SM00287"/>
    </source>
</evidence>
<dbReference type="AlphaFoldDB" id="A0A2T1C783"/>
<evidence type="ECO:0000313" key="3">
    <source>
        <dbReference type="EMBL" id="PSB03997.1"/>
    </source>
</evidence>
<sequence>MSQNLPQDANLDQENDKLLSVPVNQGYASTYPQKSSQTMWTGLLKLVIGILVGLTLLVGIGSGIGYYFINRLTNSPPKPRFSEEQKTATKKVATVNSSQQLPPGAYRGRVVPRKGLSLRAEPNQSAEKLAVASYNQEVIVLKSGEDRDWVRIRVKETKKEGWVRASNIEKLDVPKPKPDRETGQ</sequence>
<accession>A0A2T1C783</accession>
<dbReference type="Proteomes" id="UP000238762">
    <property type="component" value="Unassembled WGS sequence"/>
</dbReference>
<feature type="domain" description="SH3b" evidence="2">
    <location>
        <begin position="105"/>
        <end position="172"/>
    </location>
</feature>
<keyword evidence="1" id="KW-0812">Transmembrane</keyword>
<evidence type="ECO:0000313" key="4">
    <source>
        <dbReference type="Proteomes" id="UP000238762"/>
    </source>
</evidence>
<evidence type="ECO:0000256" key="1">
    <source>
        <dbReference type="SAM" id="Phobius"/>
    </source>
</evidence>
<proteinExistence type="predicted"/>
<keyword evidence="1" id="KW-1133">Transmembrane helix</keyword>
<name>A0A2T1C783_9CYAN</name>
<dbReference type="EMBL" id="PVWJ01000020">
    <property type="protein sequence ID" value="PSB03997.1"/>
    <property type="molecule type" value="Genomic_DNA"/>
</dbReference>
<reference evidence="3 4" key="1">
    <citation type="submission" date="2018-02" db="EMBL/GenBank/DDBJ databases">
        <authorList>
            <person name="Cohen D.B."/>
            <person name="Kent A.D."/>
        </authorList>
    </citation>
    <scope>NUCLEOTIDE SEQUENCE [LARGE SCALE GENOMIC DNA]</scope>
    <source>
        <strain evidence="3 4">CCAP 1448/3</strain>
    </source>
</reference>
<comment type="caution">
    <text evidence="3">The sequence shown here is derived from an EMBL/GenBank/DDBJ whole genome shotgun (WGS) entry which is preliminary data.</text>
</comment>
<dbReference type="OrthoDB" id="573524at2"/>
<dbReference type="RefSeq" id="WP_106287753.1">
    <property type="nucleotide sequence ID" value="NZ_CAWNTC010000229.1"/>
</dbReference>
<dbReference type="InterPro" id="IPR003646">
    <property type="entry name" value="SH3-like_bac-type"/>
</dbReference>
<dbReference type="SMART" id="SM00287">
    <property type="entry name" value="SH3b"/>
    <property type="match status" value="1"/>
</dbReference>
<reference evidence="3 4" key="2">
    <citation type="submission" date="2018-03" db="EMBL/GenBank/DDBJ databases">
        <title>The ancient ancestry and fast evolution of plastids.</title>
        <authorList>
            <person name="Moore K.R."/>
            <person name="Magnabosco C."/>
            <person name="Momper L."/>
            <person name="Gold D.A."/>
            <person name="Bosak T."/>
            <person name="Fournier G.P."/>
        </authorList>
    </citation>
    <scope>NUCLEOTIDE SEQUENCE [LARGE SCALE GENOMIC DNA]</scope>
    <source>
        <strain evidence="3 4">CCAP 1448/3</strain>
    </source>
</reference>
<gene>
    <name evidence="3" type="ORF">C7B64_06025</name>
</gene>
<dbReference type="Gene3D" id="2.30.30.40">
    <property type="entry name" value="SH3 Domains"/>
    <property type="match status" value="1"/>
</dbReference>
<dbReference type="Pfam" id="PF08239">
    <property type="entry name" value="SH3_3"/>
    <property type="match status" value="1"/>
</dbReference>
<feature type="transmembrane region" description="Helical" evidence="1">
    <location>
        <begin position="46"/>
        <end position="69"/>
    </location>
</feature>
<keyword evidence="4" id="KW-1185">Reference proteome</keyword>
<keyword evidence="1" id="KW-0472">Membrane</keyword>
<organism evidence="3 4">
    <name type="scientific">Merismopedia glauca CCAP 1448/3</name>
    <dbReference type="NCBI Taxonomy" id="1296344"/>
    <lineage>
        <taxon>Bacteria</taxon>
        <taxon>Bacillati</taxon>
        <taxon>Cyanobacteriota</taxon>
        <taxon>Cyanophyceae</taxon>
        <taxon>Synechococcales</taxon>
        <taxon>Merismopediaceae</taxon>
        <taxon>Merismopedia</taxon>
    </lineage>
</organism>
<protein>
    <recommendedName>
        <fullName evidence="2">SH3b domain-containing protein</fullName>
    </recommendedName>
</protein>